<organism evidence="1 2">
    <name type="scientific">Streptomyces triticiradicis</name>
    <dbReference type="NCBI Taxonomy" id="2651189"/>
    <lineage>
        <taxon>Bacteria</taxon>
        <taxon>Bacillati</taxon>
        <taxon>Actinomycetota</taxon>
        <taxon>Actinomycetes</taxon>
        <taxon>Kitasatosporales</taxon>
        <taxon>Streptomycetaceae</taxon>
        <taxon>Streptomyces</taxon>
    </lineage>
</organism>
<evidence type="ECO:0000313" key="2">
    <source>
        <dbReference type="Proteomes" id="UP000442990"/>
    </source>
</evidence>
<dbReference type="Pfam" id="PF06966">
    <property type="entry name" value="DUF1295"/>
    <property type="match status" value="1"/>
</dbReference>
<name>A0A7J5D6W7_9ACTN</name>
<protein>
    <submittedName>
        <fullName evidence="1">DUF1295 domain-containing protein</fullName>
    </submittedName>
</protein>
<evidence type="ECO:0000313" key="1">
    <source>
        <dbReference type="EMBL" id="KAB1980839.1"/>
    </source>
</evidence>
<reference evidence="1 2" key="1">
    <citation type="submission" date="2019-09" db="EMBL/GenBank/DDBJ databases">
        <title>Isolation and identification of active actinomycetes.</title>
        <authorList>
            <person name="Yu Z."/>
            <person name="Han C."/>
            <person name="Yu B."/>
        </authorList>
    </citation>
    <scope>NUCLEOTIDE SEQUENCE [LARGE SCALE GENOMIC DNA]</scope>
    <source>
        <strain evidence="1 2">NEAU-H2</strain>
    </source>
</reference>
<accession>A0A7J5D6W7</accession>
<dbReference type="Gene3D" id="1.20.120.1630">
    <property type="match status" value="1"/>
</dbReference>
<dbReference type="InterPro" id="IPR010721">
    <property type="entry name" value="UstE-like"/>
</dbReference>
<dbReference type="EMBL" id="WBKG01000036">
    <property type="protein sequence ID" value="KAB1980839.1"/>
    <property type="molecule type" value="Genomic_DNA"/>
</dbReference>
<dbReference type="PANTHER" id="PTHR32251:SF17">
    <property type="entry name" value="STEROID 5-ALPHA REDUCTASE C-TERMINAL DOMAIN-CONTAINING PROTEIN"/>
    <property type="match status" value="1"/>
</dbReference>
<gene>
    <name evidence="1" type="ORF">F8144_33455</name>
</gene>
<keyword evidence="2" id="KW-1185">Reference proteome</keyword>
<comment type="caution">
    <text evidence="1">The sequence shown here is derived from an EMBL/GenBank/DDBJ whole genome shotgun (WGS) entry which is preliminary data.</text>
</comment>
<sequence length="188" mass="20581">MCQGYRGITCSAFDAVAAVEMGEHAGDDECPAFAAVSVAVAVTVTTFGLSGGQEDPGRRALATALTRVWGLRLTIHIARRAGGHGEDPRYEAMPANRGRIMDRGPWRPTRHPNCFGDFCIRWGLFLVACDGGWQATAMSVISPLVMSVLLIHESGKRLLERHMAHRTGWDTYVAHTSGFFLRPPRSDR</sequence>
<dbReference type="GO" id="GO:0016020">
    <property type="term" value="C:membrane"/>
    <property type="evidence" value="ECO:0007669"/>
    <property type="project" value="TreeGrafter"/>
</dbReference>
<proteinExistence type="predicted"/>
<dbReference type="Proteomes" id="UP000442990">
    <property type="component" value="Unassembled WGS sequence"/>
</dbReference>
<dbReference type="AlphaFoldDB" id="A0A7J5D6W7"/>
<dbReference type="PANTHER" id="PTHR32251">
    <property type="entry name" value="3-OXO-5-ALPHA-STEROID 4-DEHYDROGENASE"/>
    <property type="match status" value="1"/>
</dbReference>